<gene>
    <name evidence="11" type="ORF">BEMITA_LOCUS1715</name>
</gene>
<feature type="transmembrane region" description="Helical" evidence="10">
    <location>
        <begin position="134"/>
        <end position="161"/>
    </location>
</feature>
<dbReference type="InterPro" id="IPR004117">
    <property type="entry name" value="7tm6_olfct_rcpt"/>
</dbReference>
<proteinExistence type="inferred from homology"/>
<dbReference type="Pfam" id="PF02949">
    <property type="entry name" value="7tm_6"/>
    <property type="match status" value="1"/>
</dbReference>
<keyword evidence="8 10" id="KW-0675">Receptor</keyword>
<keyword evidence="9 10" id="KW-0807">Transducer</keyword>
<feature type="transmembrane region" description="Helical" evidence="10">
    <location>
        <begin position="387"/>
        <end position="407"/>
    </location>
</feature>
<keyword evidence="12" id="KW-1185">Reference proteome</keyword>
<keyword evidence="7 10" id="KW-0472">Membrane</keyword>
<evidence type="ECO:0000256" key="1">
    <source>
        <dbReference type="ARBA" id="ARBA00004651"/>
    </source>
</evidence>
<evidence type="ECO:0000256" key="10">
    <source>
        <dbReference type="RuleBase" id="RU351113"/>
    </source>
</evidence>
<evidence type="ECO:0000256" key="3">
    <source>
        <dbReference type="ARBA" id="ARBA00022606"/>
    </source>
</evidence>
<dbReference type="GO" id="GO:0005549">
    <property type="term" value="F:odorant binding"/>
    <property type="evidence" value="ECO:0007669"/>
    <property type="project" value="InterPro"/>
</dbReference>
<evidence type="ECO:0000256" key="9">
    <source>
        <dbReference type="ARBA" id="ARBA00023224"/>
    </source>
</evidence>
<dbReference type="GO" id="GO:0005886">
    <property type="term" value="C:plasma membrane"/>
    <property type="evidence" value="ECO:0007669"/>
    <property type="project" value="UniProtKB-SubCell"/>
</dbReference>
<feature type="transmembrane region" description="Helical" evidence="10">
    <location>
        <begin position="286"/>
        <end position="304"/>
    </location>
</feature>
<feature type="transmembrane region" description="Helical" evidence="10">
    <location>
        <begin position="187"/>
        <end position="214"/>
    </location>
</feature>
<dbReference type="GO" id="GO:0007165">
    <property type="term" value="P:signal transduction"/>
    <property type="evidence" value="ECO:0007669"/>
    <property type="project" value="UniProtKB-KW"/>
</dbReference>
<reference evidence="11" key="1">
    <citation type="submission" date="2021-12" db="EMBL/GenBank/DDBJ databases">
        <authorList>
            <person name="King R."/>
        </authorList>
    </citation>
    <scope>NUCLEOTIDE SEQUENCE</scope>
</reference>
<evidence type="ECO:0000256" key="2">
    <source>
        <dbReference type="ARBA" id="ARBA00022475"/>
    </source>
</evidence>
<dbReference type="EMBL" id="OU963862">
    <property type="protein sequence ID" value="CAH0382135.1"/>
    <property type="molecule type" value="Genomic_DNA"/>
</dbReference>
<organism evidence="11 12">
    <name type="scientific">Bemisia tabaci</name>
    <name type="common">Sweetpotato whitefly</name>
    <name type="synonym">Aleurodes tabaci</name>
    <dbReference type="NCBI Taxonomy" id="7038"/>
    <lineage>
        <taxon>Eukaryota</taxon>
        <taxon>Metazoa</taxon>
        <taxon>Ecdysozoa</taxon>
        <taxon>Arthropoda</taxon>
        <taxon>Hexapoda</taxon>
        <taxon>Insecta</taxon>
        <taxon>Pterygota</taxon>
        <taxon>Neoptera</taxon>
        <taxon>Paraneoptera</taxon>
        <taxon>Hemiptera</taxon>
        <taxon>Sternorrhyncha</taxon>
        <taxon>Aleyrodoidea</taxon>
        <taxon>Aleyrodidae</taxon>
        <taxon>Aleyrodinae</taxon>
        <taxon>Bemisia</taxon>
    </lineage>
</organism>
<accession>A0A9P0A1P6</accession>
<feature type="transmembrane region" description="Helical" evidence="10">
    <location>
        <begin position="310"/>
        <end position="331"/>
    </location>
</feature>
<keyword evidence="6 10" id="KW-1133">Transmembrane helix</keyword>
<evidence type="ECO:0000313" key="12">
    <source>
        <dbReference type="Proteomes" id="UP001152759"/>
    </source>
</evidence>
<keyword evidence="2" id="KW-1003">Cell membrane</keyword>
<protein>
    <recommendedName>
        <fullName evidence="10">Odorant receptor</fullName>
    </recommendedName>
</protein>
<comment type="similarity">
    <text evidence="10">Belongs to the insect chemoreceptor superfamily. Heteromeric odorant receptor channel (TC 1.A.69) family.</text>
</comment>
<dbReference type="Proteomes" id="UP001152759">
    <property type="component" value="Chromosome 1"/>
</dbReference>
<feature type="transmembrane region" description="Helical" evidence="10">
    <location>
        <begin position="42"/>
        <end position="65"/>
    </location>
</feature>
<evidence type="ECO:0000256" key="5">
    <source>
        <dbReference type="ARBA" id="ARBA00022725"/>
    </source>
</evidence>
<dbReference type="GO" id="GO:0004984">
    <property type="term" value="F:olfactory receptor activity"/>
    <property type="evidence" value="ECO:0007669"/>
    <property type="project" value="InterPro"/>
</dbReference>
<name>A0A9P0A1P6_BEMTA</name>
<evidence type="ECO:0000256" key="6">
    <source>
        <dbReference type="ARBA" id="ARBA00022989"/>
    </source>
</evidence>
<keyword evidence="3 10" id="KW-0716">Sensory transduction</keyword>
<evidence type="ECO:0000313" key="11">
    <source>
        <dbReference type="EMBL" id="CAH0382135.1"/>
    </source>
</evidence>
<keyword evidence="4 10" id="KW-0812">Transmembrane</keyword>
<dbReference type="AlphaFoldDB" id="A0A9P0A1P6"/>
<sequence>MLGSLPVRRKDVENTFLIKRCRQFRVLTGVFRDVKRPILRRLGIAVCVFFHTNAALLLMAMIVGTSSLTDFFSRIGNIASFITVMTITFFYTRREERITLVCHEMAEQWLKYKKKVRYPSGIKTIKMCERMMKFMFWVLVIGSFSVFNFYTTYPIIVYYFFPLKSQKYIAFPLRIYFPFESAPYLRAYVYFIMCACIGYYCILLAIISSMYLCLFCKLEASFILNGAFYERFRAQELNPRPGGNVVRKDEIIRKWNVARIVLSISEHQSLYRMAEDLKEFIRESILVMYIGAMIAVTFTSYIFINDPERYAYGVTLMIIPVVHIFAFFFMASRVTVACEETANILYQEHLDLLKEGSEIRFNVLLFLLMRSQKPVVFEAGRLRELTLFNFVSFMQNLYSFVMLMHSLKEATL</sequence>
<dbReference type="PANTHER" id="PTHR21137">
    <property type="entry name" value="ODORANT RECEPTOR"/>
    <property type="match status" value="1"/>
</dbReference>
<keyword evidence="5 10" id="KW-0552">Olfaction</keyword>
<feature type="transmembrane region" description="Helical" evidence="10">
    <location>
        <begin position="71"/>
        <end position="91"/>
    </location>
</feature>
<evidence type="ECO:0000256" key="7">
    <source>
        <dbReference type="ARBA" id="ARBA00023136"/>
    </source>
</evidence>
<evidence type="ECO:0000256" key="4">
    <source>
        <dbReference type="ARBA" id="ARBA00022692"/>
    </source>
</evidence>
<dbReference type="PANTHER" id="PTHR21137:SF35">
    <property type="entry name" value="ODORANT RECEPTOR 19A-RELATED"/>
    <property type="match status" value="1"/>
</dbReference>
<comment type="subcellular location">
    <subcellularLocation>
        <location evidence="1 10">Cell membrane</location>
        <topology evidence="1 10">Multi-pass membrane protein</topology>
    </subcellularLocation>
</comment>
<evidence type="ECO:0000256" key="8">
    <source>
        <dbReference type="ARBA" id="ARBA00023170"/>
    </source>
</evidence>